<gene>
    <name evidence="1" type="ORF">CGI_10025566</name>
</gene>
<accession>K1R9W8</accession>
<dbReference type="InParanoid" id="K1R9W8"/>
<sequence>MTQDASAEYPGLDNDINVLMSGDKEMNVLNALVQYCQDDCERDEDLYELTEQEFKSDLREGNLFIINNTDLDHCYGKP</sequence>
<proteinExistence type="predicted"/>
<name>K1R9W8_MAGGI</name>
<dbReference type="EMBL" id="JH817090">
    <property type="protein sequence ID" value="EKC37985.1"/>
    <property type="molecule type" value="Genomic_DNA"/>
</dbReference>
<protein>
    <submittedName>
        <fullName evidence="1">Uncharacterized protein</fullName>
    </submittedName>
</protein>
<evidence type="ECO:0000313" key="1">
    <source>
        <dbReference type="EMBL" id="EKC37985.1"/>
    </source>
</evidence>
<reference evidence="1" key="1">
    <citation type="journal article" date="2012" name="Nature">
        <title>The oyster genome reveals stress adaptation and complexity of shell formation.</title>
        <authorList>
            <person name="Zhang G."/>
            <person name="Fang X."/>
            <person name="Guo X."/>
            <person name="Li L."/>
            <person name="Luo R."/>
            <person name="Xu F."/>
            <person name="Yang P."/>
            <person name="Zhang L."/>
            <person name="Wang X."/>
            <person name="Qi H."/>
            <person name="Xiong Z."/>
            <person name="Que H."/>
            <person name="Xie Y."/>
            <person name="Holland P.W."/>
            <person name="Paps J."/>
            <person name="Zhu Y."/>
            <person name="Wu F."/>
            <person name="Chen Y."/>
            <person name="Wang J."/>
            <person name="Peng C."/>
            <person name="Meng J."/>
            <person name="Yang L."/>
            <person name="Liu J."/>
            <person name="Wen B."/>
            <person name="Zhang N."/>
            <person name="Huang Z."/>
            <person name="Zhu Q."/>
            <person name="Feng Y."/>
            <person name="Mount A."/>
            <person name="Hedgecock D."/>
            <person name="Xu Z."/>
            <person name="Liu Y."/>
            <person name="Domazet-Loso T."/>
            <person name="Du Y."/>
            <person name="Sun X."/>
            <person name="Zhang S."/>
            <person name="Liu B."/>
            <person name="Cheng P."/>
            <person name="Jiang X."/>
            <person name="Li J."/>
            <person name="Fan D."/>
            <person name="Wang W."/>
            <person name="Fu W."/>
            <person name="Wang T."/>
            <person name="Wang B."/>
            <person name="Zhang J."/>
            <person name="Peng Z."/>
            <person name="Li Y."/>
            <person name="Li N."/>
            <person name="Wang J."/>
            <person name="Chen M."/>
            <person name="He Y."/>
            <person name="Tan F."/>
            <person name="Song X."/>
            <person name="Zheng Q."/>
            <person name="Huang R."/>
            <person name="Yang H."/>
            <person name="Du X."/>
            <person name="Chen L."/>
            <person name="Yang M."/>
            <person name="Gaffney P.M."/>
            <person name="Wang S."/>
            <person name="Luo L."/>
            <person name="She Z."/>
            <person name="Ming Y."/>
            <person name="Huang W."/>
            <person name="Zhang S."/>
            <person name="Huang B."/>
            <person name="Zhang Y."/>
            <person name="Qu T."/>
            <person name="Ni P."/>
            <person name="Miao G."/>
            <person name="Wang J."/>
            <person name="Wang Q."/>
            <person name="Steinberg C.E."/>
            <person name="Wang H."/>
            <person name="Li N."/>
            <person name="Qian L."/>
            <person name="Zhang G."/>
            <person name="Li Y."/>
            <person name="Yang H."/>
            <person name="Liu X."/>
            <person name="Wang J."/>
            <person name="Yin Y."/>
            <person name="Wang J."/>
        </authorList>
    </citation>
    <scope>NUCLEOTIDE SEQUENCE [LARGE SCALE GENOMIC DNA]</scope>
    <source>
        <strain evidence="1">05x7-T-G4-1.051#20</strain>
    </source>
</reference>
<organism evidence="1">
    <name type="scientific">Magallana gigas</name>
    <name type="common">Pacific oyster</name>
    <name type="synonym">Crassostrea gigas</name>
    <dbReference type="NCBI Taxonomy" id="29159"/>
    <lineage>
        <taxon>Eukaryota</taxon>
        <taxon>Metazoa</taxon>
        <taxon>Spiralia</taxon>
        <taxon>Lophotrochozoa</taxon>
        <taxon>Mollusca</taxon>
        <taxon>Bivalvia</taxon>
        <taxon>Autobranchia</taxon>
        <taxon>Pteriomorphia</taxon>
        <taxon>Ostreida</taxon>
        <taxon>Ostreoidea</taxon>
        <taxon>Ostreidae</taxon>
        <taxon>Magallana</taxon>
    </lineage>
</organism>
<dbReference type="HOGENOM" id="CLU_2624425_0_0_1"/>
<dbReference type="AlphaFoldDB" id="K1R9W8"/>